<dbReference type="RefSeq" id="WP_066625783.1">
    <property type="nucleotide sequence ID" value="NZ_JBHSYQ010000006.1"/>
</dbReference>
<evidence type="ECO:0000313" key="2">
    <source>
        <dbReference type="Proteomes" id="UP001596405"/>
    </source>
</evidence>
<gene>
    <name evidence="1" type="ORF">ACFQHR_13600</name>
</gene>
<organism evidence="1 2">
    <name type="scientific">Rufibacter roseus</name>
    <dbReference type="NCBI Taxonomy" id="1567108"/>
    <lineage>
        <taxon>Bacteria</taxon>
        <taxon>Pseudomonadati</taxon>
        <taxon>Bacteroidota</taxon>
        <taxon>Cytophagia</taxon>
        <taxon>Cytophagales</taxon>
        <taxon>Hymenobacteraceae</taxon>
        <taxon>Rufibacter</taxon>
    </lineage>
</organism>
<protein>
    <submittedName>
        <fullName evidence="1">Uncharacterized protein</fullName>
    </submittedName>
</protein>
<dbReference type="Proteomes" id="UP001596405">
    <property type="component" value="Unassembled WGS sequence"/>
</dbReference>
<proteinExistence type="predicted"/>
<comment type="caution">
    <text evidence="1">The sequence shown here is derived from an EMBL/GenBank/DDBJ whole genome shotgun (WGS) entry which is preliminary data.</text>
</comment>
<name>A0ABW2DNM9_9BACT</name>
<accession>A0ABW2DNM9</accession>
<reference evidence="2" key="1">
    <citation type="journal article" date="2019" name="Int. J. Syst. Evol. Microbiol.">
        <title>The Global Catalogue of Microorganisms (GCM) 10K type strain sequencing project: providing services to taxonomists for standard genome sequencing and annotation.</title>
        <authorList>
            <consortium name="The Broad Institute Genomics Platform"/>
            <consortium name="The Broad Institute Genome Sequencing Center for Infectious Disease"/>
            <person name="Wu L."/>
            <person name="Ma J."/>
        </authorList>
    </citation>
    <scope>NUCLEOTIDE SEQUENCE [LARGE SCALE GENOMIC DNA]</scope>
    <source>
        <strain evidence="2">CGMCC 4.7393</strain>
    </source>
</reference>
<evidence type="ECO:0000313" key="1">
    <source>
        <dbReference type="EMBL" id="MFC6998668.1"/>
    </source>
</evidence>
<dbReference type="EMBL" id="JBHSYQ010000006">
    <property type="protein sequence ID" value="MFC6998668.1"/>
    <property type="molecule type" value="Genomic_DNA"/>
</dbReference>
<keyword evidence="2" id="KW-1185">Reference proteome</keyword>
<sequence>MRYKLTYNENMKHLHILKEGDDMADYEAITDWLPVEVLDEFKREMNTFYPGLDVCSPVTAPSSSEMKMRWNEFMKRSDKNNA</sequence>